<feature type="region of interest" description="Disordered" evidence="7">
    <location>
        <begin position="1079"/>
        <end position="1124"/>
    </location>
</feature>
<dbReference type="CDD" id="cd05693">
    <property type="entry name" value="S1_Rrp5_repeat_hs1_sc1"/>
    <property type="match status" value="1"/>
</dbReference>
<dbReference type="InterPro" id="IPR048059">
    <property type="entry name" value="Rrp5_S1_rpt_hs1_sc1"/>
</dbReference>
<feature type="region of interest" description="Disordered" evidence="7">
    <location>
        <begin position="958"/>
        <end position="1060"/>
    </location>
</feature>
<comment type="subcellular location">
    <subcellularLocation>
        <location evidence="1">Nucleus</location>
        <location evidence="1">Nucleolus</location>
    </subcellularLocation>
</comment>
<dbReference type="SMART" id="SM00386">
    <property type="entry name" value="HAT"/>
    <property type="match status" value="5"/>
</dbReference>
<keyword evidence="4" id="KW-0677">Repeat</keyword>
<feature type="region of interest" description="Disordered" evidence="7">
    <location>
        <begin position="1"/>
        <end position="36"/>
    </location>
</feature>
<dbReference type="Pfam" id="PF23241">
    <property type="entry name" value="HAT_PRP39_C"/>
    <property type="match status" value="1"/>
</dbReference>
<dbReference type="InterPro" id="IPR003107">
    <property type="entry name" value="HAT"/>
</dbReference>
<proteinExistence type="predicted"/>
<dbReference type="Gene3D" id="1.25.40.10">
    <property type="entry name" value="Tetratricopeptide repeat domain"/>
    <property type="match status" value="1"/>
</dbReference>
<dbReference type="PROSITE" id="PS50126">
    <property type="entry name" value="S1"/>
    <property type="match status" value="4"/>
</dbReference>
<dbReference type="Proteomes" id="UP000000311">
    <property type="component" value="Unassembled WGS sequence"/>
</dbReference>
<reference evidence="9 10" key="1">
    <citation type="journal article" date="2010" name="Science">
        <title>Genomic comparison of the ants Camponotus floridanus and Harpegnathos saltator.</title>
        <authorList>
            <person name="Bonasio R."/>
            <person name="Zhang G."/>
            <person name="Ye C."/>
            <person name="Mutti N.S."/>
            <person name="Fang X."/>
            <person name="Qin N."/>
            <person name="Donahue G."/>
            <person name="Yang P."/>
            <person name="Li Q."/>
            <person name="Li C."/>
            <person name="Zhang P."/>
            <person name="Huang Z."/>
            <person name="Berger S.L."/>
            <person name="Reinberg D."/>
            <person name="Wang J."/>
            <person name="Liebig J."/>
        </authorList>
    </citation>
    <scope>NUCLEOTIDE SEQUENCE [LARGE SCALE GENOMIC DNA]</scope>
    <source>
        <strain evidence="10">C129</strain>
    </source>
</reference>
<dbReference type="InParanoid" id="E2AIW6"/>
<accession>E2AIW6</accession>
<dbReference type="GO" id="GO:0006364">
    <property type="term" value="P:rRNA processing"/>
    <property type="evidence" value="ECO:0007669"/>
    <property type="project" value="UniProtKB-KW"/>
</dbReference>
<protein>
    <submittedName>
        <fullName evidence="9">Protein RRP5-like protein</fullName>
    </submittedName>
</protein>
<dbReference type="SMART" id="SM00316">
    <property type="entry name" value="S1"/>
    <property type="match status" value="8"/>
</dbReference>
<feature type="compositionally biased region" description="Basic and acidic residues" evidence="7">
    <location>
        <begin position="982"/>
        <end position="1001"/>
    </location>
</feature>
<dbReference type="Pfam" id="PF00575">
    <property type="entry name" value="S1"/>
    <property type="match status" value="1"/>
</dbReference>
<dbReference type="InterPro" id="IPR059164">
    <property type="entry name" value="HAT_PRP39_C"/>
</dbReference>
<feature type="compositionally biased region" description="Acidic residues" evidence="7">
    <location>
        <begin position="1002"/>
        <end position="1011"/>
    </location>
</feature>
<evidence type="ECO:0000256" key="3">
    <source>
        <dbReference type="ARBA" id="ARBA00022664"/>
    </source>
</evidence>
<dbReference type="GO" id="GO:0003723">
    <property type="term" value="F:RNA binding"/>
    <property type="evidence" value="ECO:0007669"/>
    <property type="project" value="TreeGrafter"/>
</dbReference>
<evidence type="ECO:0000256" key="6">
    <source>
        <dbReference type="ARBA" id="ARBA00023242"/>
    </source>
</evidence>
<dbReference type="SUPFAM" id="SSF48452">
    <property type="entry name" value="TPR-like"/>
    <property type="match status" value="2"/>
</dbReference>
<dbReference type="EMBL" id="GL439905">
    <property type="protein sequence ID" value="EFN66645.1"/>
    <property type="molecule type" value="Genomic_DNA"/>
</dbReference>
<feature type="domain" description="S1 motif" evidence="8">
    <location>
        <begin position="791"/>
        <end position="852"/>
    </location>
</feature>
<evidence type="ECO:0000313" key="9">
    <source>
        <dbReference type="EMBL" id="EFN66645.1"/>
    </source>
</evidence>
<dbReference type="OMA" id="EAACIMQ"/>
<dbReference type="Gene3D" id="2.40.50.140">
    <property type="entry name" value="Nucleic acid-binding proteins"/>
    <property type="match status" value="4"/>
</dbReference>
<feature type="domain" description="S1 motif" evidence="8">
    <location>
        <begin position="507"/>
        <end position="575"/>
    </location>
</feature>
<feature type="compositionally biased region" description="Basic and acidic residues" evidence="7">
    <location>
        <begin position="1103"/>
        <end position="1124"/>
    </location>
</feature>
<dbReference type="InterPro" id="IPR045209">
    <property type="entry name" value="Rrp5"/>
</dbReference>
<dbReference type="FunCoup" id="E2AIW6">
    <property type="interactions" value="2116"/>
</dbReference>
<feature type="compositionally biased region" description="Acidic residues" evidence="7">
    <location>
        <begin position="1019"/>
        <end position="1028"/>
    </location>
</feature>
<dbReference type="InterPro" id="IPR012340">
    <property type="entry name" value="NA-bd_OB-fold"/>
</dbReference>
<dbReference type="GO" id="GO:0032040">
    <property type="term" value="C:small-subunit processome"/>
    <property type="evidence" value="ECO:0007669"/>
    <property type="project" value="TreeGrafter"/>
</dbReference>
<evidence type="ECO:0000256" key="1">
    <source>
        <dbReference type="ARBA" id="ARBA00004604"/>
    </source>
</evidence>
<keyword evidence="10" id="KW-1185">Reference proteome</keyword>
<dbReference type="STRING" id="104421.E2AIW6"/>
<dbReference type="OrthoDB" id="412781at2759"/>
<evidence type="ECO:0000259" key="8">
    <source>
        <dbReference type="PROSITE" id="PS50126"/>
    </source>
</evidence>
<dbReference type="InterPro" id="IPR011990">
    <property type="entry name" value="TPR-like_helical_dom_sf"/>
</dbReference>
<keyword evidence="2" id="KW-0698">rRNA processing</keyword>
<dbReference type="InterPro" id="IPR003029">
    <property type="entry name" value="S1_domain"/>
</dbReference>
<feature type="compositionally biased region" description="Basic and acidic residues" evidence="7">
    <location>
        <begin position="1029"/>
        <end position="1049"/>
    </location>
</feature>
<name>E2AIW6_CAMFO</name>
<evidence type="ECO:0000256" key="2">
    <source>
        <dbReference type="ARBA" id="ARBA00022552"/>
    </source>
</evidence>
<feature type="compositionally biased region" description="Acidic residues" evidence="7">
    <location>
        <begin position="1084"/>
        <end position="1093"/>
    </location>
</feature>
<keyword evidence="6" id="KW-0539">Nucleus</keyword>
<dbReference type="PANTHER" id="PTHR23270">
    <property type="entry name" value="PROGRAMMED CELL DEATH PROTEIN 11 PRE-RRNA PROCESSING PROTEIN RRP5"/>
    <property type="match status" value="1"/>
</dbReference>
<organism evidence="10">
    <name type="scientific">Camponotus floridanus</name>
    <name type="common">Florida carpenter ant</name>
    <dbReference type="NCBI Taxonomy" id="104421"/>
    <lineage>
        <taxon>Eukaryota</taxon>
        <taxon>Metazoa</taxon>
        <taxon>Ecdysozoa</taxon>
        <taxon>Arthropoda</taxon>
        <taxon>Hexapoda</taxon>
        <taxon>Insecta</taxon>
        <taxon>Pterygota</taxon>
        <taxon>Neoptera</taxon>
        <taxon>Endopterygota</taxon>
        <taxon>Hymenoptera</taxon>
        <taxon>Apocrita</taxon>
        <taxon>Aculeata</taxon>
        <taxon>Formicoidea</taxon>
        <taxon>Formicidae</taxon>
        <taxon>Formicinae</taxon>
        <taxon>Camponotus</taxon>
    </lineage>
</organism>
<evidence type="ECO:0000313" key="10">
    <source>
        <dbReference type="Proteomes" id="UP000000311"/>
    </source>
</evidence>
<gene>
    <name evidence="9" type="ORF">EAG_15680</name>
</gene>
<feature type="domain" description="S1 motif" evidence="8">
    <location>
        <begin position="64"/>
        <end position="151"/>
    </location>
</feature>
<evidence type="ECO:0000256" key="5">
    <source>
        <dbReference type="ARBA" id="ARBA00023187"/>
    </source>
</evidence>
<keyword evidence="3" id="KW-0507">mRNA processing</keyword>
<feature type="domain" description="S1 motif" evidence="8">
    <location>
        <begin position="415"/>
        <end position="487"/>
    </location>
</feature>
<evidence type="ECO:0000256" key="4">
    <source>
        <dbReference type="ARBA" id="ARBA00022737"/>
    </source>
</evidence>
<dbReference type="SUPFAM" id="SSF50249">
    <property type="entry name" value="Nucleic acid-binding proteins"/>
    <property type="match status" value="5"/>
</dbReference>
<sequence>MESFPRGGKKREIKRSSNMLFDEQSKLKKKRKTRIKKGDNVRNEKGISLIATAERLSNITLREGMTVLGRISRVSEYDLIISIPGGILGHVEITNLSESYTNLLQNIISTKAIQSNEFKPLPDLYNPGDYVICYVKNINPQGKWLYNLSLEPQLINQNVHNSYLVKNAKIVCTIKSIEDHGYVVDTGIASVRAFLATKDVDKEKKYCNQLLCIINEVETANYSSVIKLSAKRKKINNVSIHDIASLDVLAPGTKLSLCVAKILSNGLQVTFGKNNIGYINQIYLDNPLSMYIENMEVTGTLLYILPTVKLAYFSLLTDKSEKEKLSKGDIIKKAKVLYKESNGIILNISESGLRGFVSLVKTNVSFDKIPTEFKQGSTHKCRILAYNWMEHLYVCTMEDEILKQKYFSSSDLNCGDIITVTITSIDKGSGYMHVQAGNILGFVSPMHVSDSGLSALNKMKIGDSIEARVLDLKTSNDNNVNVIFTLKQSLIKSKLPVLHDIHKAQCGLEYHGTITKIDKNGLLVRFYGNIRGWVSRSTLNSKTHNMNWNYSIGQTITVCIESIEKYEIKLKIVTEKQKQQTENFSIGEMIEGTVIESSIKGVYLRIHRGNDENVTTAFLPAGHIAPCIEIGSLLASKYNPGDVISALVFATKPSIILSRTFVTQERYRSFDLLKIGDCIPCTIADMSQDGMRVVLPIENYSKLGFVSYKNVSNFELLHVNQILFVKITAINMREKYLTLTMALKDVWDSMSENEVKMMTAVDVLSLYLNRLSELANNTFYKNIPISSAILGQKITGIIEKITEHGLVLRVNDYLTGTVRKDHYSGEFKIGDKVSGTILWKNYVHELVDISLLPRIINGISSKQKLLPELPTGVALRAEILLITKWLILLLIKRNGSGYLAALPVRRHINDVSPDLTPYTIHAKIRVYVIMTGKESDIVPVCMLKSAFETKIPKDATATTKKNLKRKKIPEQHNVITFTNSSEQKRTPEKKSKKKYEIKEKETEIEEDETEINEEKTEINEEETEINEENVDRIKDVDEYSELSKDSSDESEKEEDTPNADRLHIQECGFSWDDKANLAVSAETSSDDEEEPEEEPKRKKKKLSAAERREQEREKERKIRQREEALASNEIPNSIDQFDKLVLSSPDSSLVWLQYMAYHLQATEIDKARAVVKRAIKTINFREENERLNVWNAWLNLESRFGTLESLNDVFREAVQNNDAFKIYTYMLTVHADASRMIELQKLVATIIGKFKQDPETWISCGAAFLKIGLKEKSRYIMQRALQSLPASQHVNLLVRFANLENKLGDKERAQTLFENILCSYPKRVDVWSCYIDCLIKSKNIDIARKVLERACFQTLPVRKMKTLFTKFKNFEEKYGTPETVARIVQMAADYVEKQCNKE</sequence>
<keyword evidence="5" id="KW-0508">mRNA splicing</keyword>
<evidence type="ECO:0000256" key="7">
    <source>
        <dbReference type="SAM" id="MobiDB-lite"/>
    </source>
</evidence>
<dbReference type="PANTHER" id="PTHR23270:SF10">
    <property type="entry name" value="PROTEIN RRP5 HOMOLOG"/>
    <property type="match status" value="1"/>
</dbReference>